<protein>
    <submittedName>
        <fullName evidence="5">Ribose transport system substrate-binding protein</fullName>
    </submittedName>
</protein>
<name>A0A5Q4YUR4_9BURK</name>
<feature type="chain" id="PRO_5024951504" evidence="3">
    <location>
        <begin position="32"/>
        <end position="372"/>
    </location>
</feature>
<comment type="similarity">
    <text evidence="2">Belongs to the bacterial solute-binding protein 2 family.</text>
</comment>
<gene>
    <name evidence="5" type="ORF">PDMSB3_1038</name>
</gene>
<feature type="signal peptide" evidence="3">
    <location>
        <begin position="1"/>
        <end position="31"/>
    </location>
</feature>
<evidence type="ECO:0000256" key="2">
    <source>
        <dbReference type="ARBA" id="ARBA00007639"/>
    </source>
</evidence>
<dbReference type="InterPro" id="IPR025997">
    <property type="entry name" value="SBP_2_dom"/>
</dbReference>
<dbReference type="GO" id="GO:0030288">
    <property type="term" value="C:outer membrane-bounded periplasmic space"/>
    <property type="evidence" value="ECO:0007669"/>
    <property type="project" value="TreeGrafter"/>
</dbReference>
<evidence type="ECO:0000256" key="3">
    <source>
        <dbReference type="SAM" id="SignalP"/>
    </source>
</evidence>
<dbReference type="Pfam" id="PF13407">
    <property type="entry name" value="Peripla_BP_4"/>
    <property type="match status" value="1"/>
</dbReference>
<dbReference type="PANTHER" id="PTHR30036">
    <property type="entry name" value="D-XYLOSE-BINDING PERIPLASMIC PROTEIN"/>
    <property type="match status" value="1"/>
</dbReference>
<sequence>MKHITRRAPHAFASAMVLALVAAMAPQIATAAETFMPACYTPAPASAGTIQYPARTGPYRVALVYGFSGIPWLTQMVQETQAWVARPENAKNIKELKVVGTGSDVVAQIAAIDSFIQVGYDAIVFDSVNPKAFDAVIRRAKQAGTVLVSFDNVVDSPDVFRVTPDFKAFGVLKTQTVVDLMPTKKGRLLEVRGPAGAPNDRARHAGAREVLDKYKDIQVTEVVGNWDTGTVQKVVSDAIAVNGNFDAIVCQHGCQGVTNALKAANGPATPVGGDAVNGFVKALVSQKIPGISISTSPGQGPVAMQAAIALLQGKALPSLAYLPPLHAMTKDMKVDVNYFPELPDSYETVSSYTNCGVVLKPQEFTKLSAKDK</sequence>
<dbReference type="Gene3D" id="3.40.50.2300">
    <property type="match status" value="2"/>
</dbReference>
<comment type="subcellular location">
    <subcellularLocation>
        <location evidence="1">Periplasm</location>
    </subcellularLocation>
</comment>
<dbReference type="InterPro" id="IPR050555">
    <property type="entry name" value="Bact_Solute-Bind_Prot2"/>
</dbReference>
<organism evidence="5 6">
    <name type="scientific">Paraburkholderia dioscoreae</name>
    <dbReference type="NCBI Taxonomy" id="2604047"/>
    <lineage>
        <taxon>Bacteria</taxon>
        <taxon>Pseudomonadati</taxon>
        <taxon>Pseudomonadota</taxon>
        <taxon>Betaproteobacteria</taxon>
        <taxon>Burkholderiales</taxon>
        <taxon>Burkholderiaceae</taxon>
        <taxon>Paraburkholderia</taxon>
    </lineage>
</organism>
<evidence type="ECO:0000256" key="1">
    <source>
        <dbReference type="ARBA" id="ARBA00004418"/>
    </source>
</evidence>
<dbReference type="SUPFAM" id="SSF53822">
    <property type="entry name" value="Periplasmic binding protein-like I"/>
    <property type="match status" value="1"/>
</dbReference>
<dbReference type="Proteomes" id="UP000325811">
    <property type="component" value="Chromosome I"/>
</dbReference>
<reference evidence="5 6" key="1">
    <citation type="submission" date="2019-08" db="EMBL/GenBank/DDBJ databases">
        <authorList>
            <person name="Herpell B J."/>
        </authorList>
    </citation>
    <scope>NUCLEOTIDE SEQUENCE [LARGE SCALE GENOMIC DNA]</scope>
    <source>
        <strain evidence="6">Msb3</strain>
    </source>
</reference>
<dbReference type="KEGG" id="pdio:PDMSB3_1038"/>
<dbReference type="InterPro" id="IPR028082">
    <property type="entry name" value="Peripla_BP_I"/>
</dbReference>
<dbReference type="AlphaFoldDB" id="A0A5Q4YUR4"/>
<accession>A0A5Q4YUR4</accession>
<proteinExistence type="inferred from homology"/>
<keyword evidence="6" id="KW-1185">Reference proteome</keyword>
<dbReference type="GO" id="GO:0030246">
    <property type="term" value="F:carbohydrate binding"/>
    <property type="evidence" value="ECO:0007669"/>
    <property type="project" value="TreeGrafter"/>
</dbReference>
<evidence type="ECO:0000313" key="6">
    <source>
        <dbReference type="Proteomes" id="UP000325811"/>
    </source>
</evidence>
<keyword evidence="3" id="KW-0732">Signal</keyword>
<dbReference type="CDD" id="cd19998">
    <property type="entry name" value="PBP1_ABC_sugar_binding-like"/>
    <property type="match status" value="1"/>
</dbReference>
<feature type="domain" description="Periplasmic binding protein" evidence="4">
    <location>
        <begin position="61"/>
        <end position="314"/>
    </location>
</feature>
<evidence type="ECO:0000313" key="5">
    <source>
        <dbReference type="EMBL" id="VVD27500.1"/>
    </source>
</evidence>
<dbReference type="EMBL" id="LR699553">
    <property type="protein sequence ID" value="VVD27500.1"/>
    <property type="molecule type" value="Genomic_DNA"/>
</dbReference>
<evidence type="ECO:0000259" key="4">
    <source>
        <dbReference type="Pfam" id="PF13407"/>
    </source>
</evidence>